<dbReference type="Proteomes" id="UP001596058">
    <property type="component" value="Unassembled WGS sequence"/>
</dbReference>
<organism evidence="2 3">
    <name type="scientific">Nonomuraea insulae</name>
    <dbReference type="NCBI Taxonomy" id="1616787"/>
    <lineage>
        <taxon>Bacteria</taxon>
        <taxon>Bacillati</taxon>
        <taxon>Actinomycetota</taxon>
        <taxon>Actinomycetes</taxon>
        <taxon>Streptosporangiales</taxon>
        <taxon>Streptosporangiaceae</taxon>
        <taxon>Nonomuraea</taxon>
    </lineage>
</organism>
<name>A0ABW1CH37_9ACTN</name>
<proteinExistence type="predicted"/>
<dbReference type="RefSeq" id="WP_379513922.1">
    <property type="nucleotide sequence ID" value="NZ_JBHSPA010000014.1"/>
</dbReference>
<sequence>MTTPLDSPDEAGGPRLFLGYNTLPDPPSPMAGFIEYDMDSRAAGHDMGAVLRVLAESLRSQPVPPEGTYDETHRRTASMMRADAMVIVFSGRAFSPEQSPPARALWENMVEGYYQEGDAEACAGARRAVVGLAVDREDGRVLLMTEQSPSGGHTEPRRAGDDPDGSLFDLLGEVLDAQYEWTRAAFRL</sequence>
<dbReference type="EMBL" id="JBHSPA010000014">
    <property type="protein sequence ID" value="MFC5824399.1"/>
    <property type="molecule type" value="Genomic_DNA"/>
</dbReference>
<comment type="caution">
    <text evidence="2">The sequence shown here is derived from an EMBL/GenBank/DDBJ whole genome shotgun (WGS) entry which is preliminary data.</text>
</comment>
<protein>
    <submittedName>
        <fullName evidence="2">Uncharacterized protein</fullName>
    </submittedName>
</protein>
<evidence type="ECO:0000313" key="2">
    <source>
        <dbReference type="EMBL" id="MFC5824399.1"/>
    </source>
</evidence>
<evidence type="ECO:0000313" key="3">
    <source>
        <dbReference type="Proteomes" id="UP001596058"/>
    </source>
</evidence>
<gene>
    <name evidence="2" type="ORF">ACFPZ3_11115</name>
</gene>
<evidence type="ECO:0000256" key="1">
    <source>
        <dbReference type="SAM" id="MobiDB-lite"/>
    </source>
</evidence>
<feature type="region of interest" description="Disordered" evidence="1">
    <location>
        <begin position="145"/>
        <end position="164"/>
    </location>
</feature>
<keyword evidence="3" id="KW-1185">Reference proteome</keyword>
<accession>A0ABW1CH37</accession>
<reference evidence="3" key="1">
    <citation type="journal article" date="2019" name="Int. J. Syst. Evol. Microbiol.">
        <title>The Global Catalogue of Microorganisms (GCM) 10K type strain sequencing project: providing services to taxonomists for standard genome sequencing and annotation.</title>
        <authorList>
            <consortium name="The Broad Institute Genomics Platform"/>
            <consortium name="The Broad Institute Genome Sequencing Center for Infectious Disease"/>
            <person name="Wu L."/>
            <person name="Ma J."/>
        </authorList>
    </citation>
    <scope>NUCLEOTIDE SEQUENCE [LARGE SCALE GENOMIC DNA]</scope>
    <source>
        <strain evidence="3">CCUG 53903</strain>
    </source>
</reference>